<dbReference type="InterPro" id="IPR018146">
    <property type="entry name" value="Glyoxalase_1_CS"/>
</dbReference>
<dbReference type="GO" id="GO:0046872">
    <property type="term" value="F:metal ion binding"/>
    <property type="evidence" value="ECO:0007669"/>
    <property type="project" value="UniProtKB-KW"/>
</dbReference>
<proteinExistence type="predicted"/>
<dbReference type="InterPro" id="IPR004360">
    <property type="entry name" value="Glyas_Fos-R_dOase_dom"/>
</dbReference>
<dbReference type="PROSITE" id="PS51819">
    <property type="entry name" value="VOC"/>
    <property type="match status" value="1"/>
</dbReference>
<evidence type="ECO:0000256" key="1">
    <source>
        <dbReference type="ARBA" id="ARBA00022723"/>
    </source>
</evidence>
<gene>
    <name evidence="3" type="ORF">A9C19_13590</name>
</gene>
<dbReference type="Pfam" id="PF00903">
    <property type="entry name" value="Glyoxalase"/>
    <property type="match status" value="1"/>
</dbReference>
<dbReference type="PANTHER" id="PTHR46142">
    <property type="match status" value="1"/>
</dbReference>
<dbReference type="AlphaFoldDB" id="A0A1L3MTM9"/>
<dbReference type="EMBL" id="CP016020">
    <property type="protein sequence ID" value="APH05697.1"/>
    <property type="molecule type" value="Genomic_DNA"/>
</dbReference>
<evidence type="ECO:0000313" key="3">
    <source>
        <dbReference type="EMBL" id="APH05697.1"/>
    </source>
</evidence>
<dbReference type="OrthoDB" id="9800322at2"/>
<keyword evidence="4" id="KW-1185">Reference proteome</keyword>
<dbReference type="PROSITE" id="PS00934">
    <property type="entry name" value="GLYOXALASE_I_1"/>
    <property type="match status" value="1"/>
</dbReference>
<dbReference type="CDD" id="cd07245">
    <property type="entry name" value="VOC_like"/>
    <property type="match status" value="1"/>
</dbReference>
<organism evidence="3 4">
    <name type="scientific">Bacillus weihaiensis</name>
    <dbReference type="NCBI Taxonomy" id="1547283"/>
    <lineage>
        <taxon>Bacteria</taxon>
        <taxon>Bacillati</taxon>
        <taxon>Bacillota</taxon>
        <taxon>Bacilli</taxon>
        <taxon>Bacillales</taxon>
        <taxon>Bacillaceae</taxon>
        <taxon>Bacillus</taxon>
    </lineage>
</organism>
<dbReference type="GO" id="GO:0004462">
    <property type="term" value="F:lactoylglutathione lyase activity"/>
    <property type="evidence" value="ECO:0007669"/>
    <property type="project" value="InterPro"/>
</dbReference>
<dbReference type="Proteomes" id="UP000181936">
    <property type="component" value="Chromosome"/>
</dbReference>
<keyword evidence="1" id="KW-0479">Metal-binding</keyword>
<reference evidence="3 4" key="1">
    <citation type="journal article" date="2016" name="Sci. Rep.">
        <title>Complete genome sequence and transcriptomic analysis of a novel marine strain Bacillus weihaiensis reveals the mechanism of brown algae degradation.</title>
        <authorList>
            <person name="Zhu Y."/>
            <person name="Chen P."/>
            <person name="Bao Y."/>
            <person name="Men Y."/>
            <person name="Zeng Y."/>
            <person name="Yang J."/>
            <person name="Sun J."/>
            <person name="Sun Y."/>
        </authorList>
    </citation>
    <scope>NUCLEOTIDE SEQUENCE [LARGE SCALE GENOMIC DNA]</scope>
    <source>
        <strain evidence="3 4">Alg07</strain>
    </source>
</reference>
<evidence type="ECO:0000313" key="4">
    <source>
        <dbReference type="Proteomes" id="UP000181936"/>
    </source>
</evidence>
<dbReference type="InterPro" id="IPR029068">
    <property type="entry name" value="Glyas_Bleomycin-R_OHBP_Dase"/>
</dbReference>
<sequence>MIEYRGIHHVSLAVTNLEKSKNFYGDILGFQEIVRPNFGFPGAWYQIGHQQVHLIQYEDAQTIRQSDELNSREGHLAIRVKDYDQALAYLKEKGVKIKENPRSKSGFAQIFCMDPDRNLIEMNVNQAQLK</sequence>
<protein>
    <submittedName>
        <fullName evidence="3">Glyoxalase</fullName>
    </submittedName>
</protein>
<dbReference type="KEGG" id="bwh:A9C19_13590"/>
<dbReference type="Gene3D" id="3.10.180.10">
    <property type="entry name" value="2,3-Dihydroxybiphenyl 1,2-Dioxygenase, domain 1"/>
    <property type="match status" value="1"/>
</dbReference>
<dbReference type="RefSeq" id="WP_072580490.1">
    <property type="nucleotide sequence ID" value="NZ_CP016020.1"/>
</dbReference>
<evidence type="ECO:0000259" key="2">
    <source>
        <dbReference type="PROSITE" id="PS51819"/>
    </source>
</evidence>
<name>A0A1L3MTM9_9BACI</name>
<dbReference type="STRING" id="1547283.A9C19_13590"/>
<dbReference type="PANTHER" id="PTHR46142:SF3">
    <property type="entry name" value="F18B13.24 PROTEIN"/>
    <property type="match status" value="1"/>
</dbReference>
<dbReference type="InterPro" id="IPR037523">
    <property type="entry name" value="VOC_core"/>
</dbReference>
<dbReference type="SUPFAM" id="SSF54593">
    <property type="entry name" value="Glyoxalase/Bleomycin resistance protein/Dihydroxybiphenyl dioxygenase"/>
    <property type="match status" value="1"/>
</dbReference>
<feature type="domain" description="VOC" evidence="2">
    <location>
        <begin position="6"/>
        <end position="125"/>
    </location>
</feature>
<accession>A0A1L3MTM9</accession>